<evidence type="ECO:0000256" key="1">
    <source>
        <dbReference type="SAM" id="Phobius"/>
    </source>
</evidence>
<keyword evidence="1" id="KW-0472">Membrane</keyword>
<dbReference type="InterPro" id="IPR036047">
    <property type="entry name" value="F-box-like_dom_sf"/>
</dbReference>
<comment type="caution">
    <text evidence="2">The sequence shown here is derived from an EMBL/GenBank/DDBJ whole genome shotgun (WGS) entry which is preliminary data.</text>
</comment>
<keyword evidence="1" id="KW-1133">Transmembrane helix</keyword>
<dbReference type="AlphaFoldDB" id="A0AAD6UCE7"/>
<evidence type="ECO:0008006" key="4">
    <source>
        <dbReference type="Google" id="ProtNLM"/>
    </source>
</evidence>
<reference evidence="2" key="1">
    <citation type="submission" date="2023-03" db="EMBL/GenBank/DDBJ databases">
        <title>Massive genome expansion in bonnet fungi (Mycena s.s.) driven by repeated elements and novel gene families across ecological guilds.</title>
        <authorList>
            <consortium name="Lawrence Berkeley National Laboratory"/>
            <person name="Harder C.B."/>
            <person name="Miyauchi S."/>
            <person name="Viragh M."/>
            <person name="Kuo A."/>
            <person name="Thoen E."/>
            <person name="Andreopoulos B."/>
            <person name="Lu D."/>
            <person name="Skrede I."/>
            <person name="Drula E."/>
            <person name="Henrissat B."/>
            <person name="Morin E."/>
            <person name="Kohler A."/>
            <person name="Barry K."/>
            <person name="LaButti K."/>
            <person name="Morin E."/>
            <person name="Salamov A."/>
            <person name="Lipzen A."/>
            <person name="Mereny Z."/>
            <person name="Hegedus B."/>
            <person name="Baldrian P."/>
            <person name="Stursova M."/>
            <person name="Weitz H."/>
            <person name="Taylor A."/>
            <person name="Grigoriev I.V."/>
            <person name="Nagy L.G."/>
            <person name="Martin F."/>
            <person name="Kauserud H."/>
        </authorList>
    </citation>
    <scope>NUCLEOTIDE SEQUENCE</scope>
    <source>
        <strain evidence="2">CBHHK173m</strain>
    </source>
</reference>
<evidence type="ECO:0000313" key="2">
    <source>
        <dbReference type="EMBL" id="KAJ7092940.1"/>
    </source>
</evidence>
<organism evidence="2 3">
    <name type="scientific">Mycena belliarum</name>
    <dbReference type="NCBI Taxonomy" id="1033014"/>
    <lineage>
        <taxon>Eukaryota</taxon>
        <taxon>Fungi</taxon>
        <taxon>Dikarya</taxon>
        <taxon>Basidiomycota</taxon>
        <taxon>Agaricomycotina</taxon>
        <taxon>Agaricomycetes</taxon>
        <taxon>Agaricomycetidae</taxon>
        <taxon>Agaricales</taxon>
        <taxon>Marasmiineae</taxon>
        <taxon>Mycenaceae</taxon>
        <taxon>Mycena</taxon>
    </lineage>
</organism>
<dbReference type="EMBL" id="JARJCN010000017">
    <property type="protein sequence ID" value="KAJ7092940.1"/>
    <property type="molecule type" value="Genomic_DNA"/>
</dbReference>
<protein>
    <recommendedName>
        <fullName evidence="4">F-box domain-containing protein</fullName>
    </recommendedName>
</protein>
<gene>
    <name evidence="2" type="ORF">B0H15DRAFT_833021</name>
</gene>
<dbReference type="SUPFAM" id="SSF81383">
    <property type="entry name" value="F-box domain"/>
    <property type="match status" value="1"/>
</dbReference>
<feature type="transmembrane region" description="Helical" evidence="1">
    <location>
        <begin position="21"/>
        <end position="39"/>
    </location>
</feature>
<dbReference type="Proteomes" id="UP001222325">
    <property type="component" value="Unassembled WGS sequence"/>
</dbReference>
<name>A0AAD6UCE7_9AGAR</name>
<proteinExistence type="predicted"/>
<sequence length="328" mass="37650">MGQYWTITNIDKREMLSLSKLASHLFSGFGLDALAIMLFHPPNTEVFLPTASLKKALTVRKSTACHLLRLPTELLHAIFELLVDIVDAICLGLTCQTLWNIGRRRMEKEMQELATLLSWAGDRLICVGDYLEDGDMPPGLLTADEEAEFLDPLTDAFWHRDDEVAVASTKVPSLHRLNAIGRMMWTPHRASRCITLGDFEVAEQLFDQCAWNIQHLTRNKQLRVLRNLSRRQVVFEADLFELRKQPNMGECWFTNLVLMKICWSSDYTANIRGQEYLKIHRGDWAGDRFDIVTEPDFIRECAGPGEEEWTNVGNELLKEAEELWALQN</sequence>
<keyword evidence="1" id="KW-0812">Transmembrane</keyword>
<keyword evidence="3" id="KW-1185">Reference proteome</keyword>
<accession>A0AAD6UCE7</accession>
<evidence type="ECO:0000313" key="3">
    <source>
        <dbReference type="Proteomes" id="UP001222325"/>
    </source>
</evidence>